<evidence type="ECO:0008006" key="4">
    <source>
        <dbReference type="Google" id="ProtNLM"/>
    </source>
</evidence>
<dbReference type="RefSeq" id="WP_342627941.1">
    <property type="nucleotide sequence ID" value="NZ_CP152276.1"/>
</dbReference>
<protein>
    <recommendedName>
        <fullName evidence="4">PXPV repeat-containing protein</fullName>
    </recommendedName>
</protein>
<reference evidence="2 3" key="1">
    <citation type="submission" date="2024-04" db="EMBL/GenBank/DDBJ databases">
        <title>Complete genome sequence of Nguyenibacter vanlangesis HBCM-1154, a strain capable of nitrogen fixation, IAA production, and phosphorus solubilization isolated from sugarcane soil.</title>
        <authorList>
            <person name="MY HANH P."/>
        </authorList>
    </citation>
    <scope>NUCLEOTIDE SEQUENCE [LARGE SCALE GENOMIC DNA]</scope>
    <source>
        <strain evidence="2 3">HBCM 1154</strain>
    </source>
</reference>
<feature type="signal peptide" evidence="1">
    <location>
        <begin position="1"/>
        <end position="26"/>
    </location>
</feature>
<accession>A0ABZ3D303</accession>
<evidence type="ECO:0000313" key="2">
    <source>
        <dbReference type="EMBL" id="XAE42142.1"/>
    </source>
</evidence>
<gene>
    <name evidence="2" type="ORF">AAC691_18005</name>
</gene>
<dbReference type="Proteomes" id="UP001449795">
    <property type="component" value="Chromosome"/>
</dbReference>
<sequence>MFDRFPKSGLSAAAVATVLSVASAQAATATYWGPRGGVTVHTRGAGPCCYRPHWGVGAVAAGVAAGAALGTAVGAAASHPPYAYPPYYAYPAYVVPRPVIYPAPVVVRPPVYVYPVP</sequence>
<name>A0ABZ3D303_9PROT</name>
<organism evidence="2 3">
    <name type="scientific">Nguyenibacter vanlangensis</name>
    <dbReference type="NCBI Taxonomy" id="1216886"/>
    <lineage>
        <taxon>Bacteria</taxon>
        <taxon>Pseudomonadati</taxon>
        <taxon>Pseudomonadota</taxon>
        <taxon>Alphaproteobacteria</taxon>
        <taxon>Acetobacterales</taxon>
        <taxon>Acetobacteraceae</taxon>
        <taxon>Nguyenibacter</taxon>
    </lineage>
</organism>
<keyword evidence="1" id="KW-0732">Signal</keyword>
<feature type="chain" id="PRO_5047314898" description="PXPV repeat-containing protein" evidence="1">
    <location>
        <begin position="27"/>
        <end position="117"/>
    </location>
</feature>
<dbReference type="EMBL" id="CP152276">
    <property type="protein sequence ID" value="XAE42142.1"/>
    <property type="molecule type" value="Genomic_DNA"/>
</dbReference>
<evidence type="ECO:0000256" key="1">
    <source>
        <dbReference type="SAM" id="SignalP"/>
    </source>
</evidence>
<proteinExistence type="predicted"/>
<keyword evidence="3" id="KW-1185">Reference proteome</keyword>
<evidence type="ECO:0000313" key="3">
    <source>
        <dbReference type="Proteomes" id="UP001449795"/>
    </source>
</evidence>